<dbReference type="RefSeq" id="WP_353645742.1">
    <property type="nucleotide sequence ID" value="NZ_CP159249.1"/>
</dbReference>
<reference evidence="1" key="1">
    <citation type="submission" date="2024-06" db="EMBL/GenBank/DDBJ databases">
        <title>Mesorhizobium karijinii sp. nov., a symbiont of the iconic Swainsona formosa from arid Australia.</title>
        <authorList>
            <person name="Hill Y.J."/>
            <person name="Watkin E.L.J."/>
            <person name="O'Hara G.W."/>
            <person name="Terpolilli J."/>
            <person name="Tye M.L."/>
            <person name="Kohlmeier M.G."/>
        </authorList>
    </citation>
    <scope>NUCLEOTIDE SEQUENCE</scope>
    <source>
        <strain evidence="1">WSM2239</strain>
    </source>
</reference>
<protein>
    <submittedName>
        <fullName evidence="1">Uncharacterized protein</fullName>
    </submittedName>
</protein>
<organism evidence="1">
    <name type="scientific">Mesorhizobium sp. WSM2239</name>
    <dbReference type="NCBI Taxonomy" id="3228852"/>
    <lineage>
        <taxon>Bacteria</taxon>
        <taxon>Pseudomonadati</taxon>
        <taxon>Pseudomonadota</taxon>
        <taxon>Alphaproteobacteria</taxon>
        <taxon>Hyphomicrobiales</taxon>
        <taxon>Phyllobacteriaceae</taxon>
        <taxon>Mesorhizobium</taxon>
    </lineage>
</organism>
<gene>
    <name evidence="1" type="ORF">ABVK49_14165</name>
</gene>
<proteinExistence type="predicted"/>
<name>A0AAU8DFW1_9HYPH</name>
<sequence>MALLSSLIQSAIAKGFSVLIMFDGGGLVHEYQTAAAQAVEHNVQITIDGSCYSACTLFADMARDQVCVTPRTRFYIHQATDHPSGNRTPVQYSPGFHIYIGPQPTEGWLVLDYDDLRKFWRTCP</sequence>
<accession>A0AAU8DFW1</accession>
<evidence type="ECO:0000313" key="1">
    <source>
        <dbReference type="EMBL" id="XCG57746.1"/>
    </source>
</evidence>
<dbReference type="AlphaFoldDB" id="A0AAU8DFW1"/>
<dbReference type="EMBL" id="CP159249">
    <property type="protein sequence ID" value="XCG57746.1"/>
    <property type="molecule type" value="Genomic_DNA"/>
</dbReference>